<comment type="caution">
    <text evidence="1">The sequence shown here is derived from an EMBL/GenBank/DDBJ whole genome shotgun (WGS) entry which is preliminary data.</text>
</comment>
<dbReference type="EMBL" id="JADWNA010000036">
    <property type="protein sequence ID" value="MBJ8393496.1"/>
    <property type="molecule type" value="Genomic_DNA"/>
</dbReference>
<evidence type="ECO:0000313" key="2">
    <source>
        <dbReference type="Proteomes" id="UP001318920"/>
    </source>
</evidence>
<dbReference type="Proteomes" id="UP001318920">
    <property type="component" value="Unassembled WGS sequence"/>
</dbReference>
<organism evidence="1 2">
    <name type="scientific">Citrobacter cronae</name>
    <dbReference type="NCBI Taxonomy" id="1748967"/>
    <lineage>
        <taxon>Bacteria</taxon>
        <taxon>Pseudomonadati</taxon>
        <taxon>Pseudomonadota</taxon>
        <taxon>Gammaproteobacteria</taxon>
        <taxon>Enterobacterales</taxon>
        <taxon>Enterobacteriaceae</taxon>
        <taxon>Citrobacter</taxon>
        <taxon>Citrobacter freundii complex</taxon>
    </lineage>
</organism>
<protein>
    <submittedName>
        <fullName evidence="1">Inovirus-type Gp2 protein</fullName>
    </submittedName>
</protein>
<sequence length="190" mass="21360">MNNCAENEALKTNSDGNNVMLIRRVLQQATDHYPRLAALGFTLQYANCHSCDNVQQGNAQLLRFHAEAYCRIGEYSKIRIEAGKPSQPTLLRWLWEAESISTCRMMMLFNQAVCCHPRHDSSAIDGIQEVMSLLVAAWREVEPGGELTEIKAHRVERTKPAAFDKRYAELRDAALQMTSPVAFAKSCSTV</sequence>
<keyword evidence="2" id="KW-1185">Reference proteome</keyword>
<accession>A0ABS1AEA9</accession>
<evidence type="ECO:0000313" key="1">
    <source>
        <dbReference type="EMBL" id="MBJ8393496.1"/>
    </source>
</evidence>
<dbReference type="RefSeq" id="WP_199981294.1">
    <property type="nucleotide sequence ID" value="NZ_JADWNA010000036.1"/>
</dbReference>
<reference evidence="1 2" key="1">
    <citation type="submission" date="2020-11" db="EMBL/GenBank/DDBJ databases">
        <title>Enhanced detection system for hospital associated transmission using whole genome sequencing surveillance.</title>
        <authorList>
            <person name="Harrison L.H."/>
            <person name="Van Tyne D."/>
            <person name="Marsh J.W."/>
            <person name="Griffith M.P."/>
            <person name="Snyder D.J."/>
            <person name="Cooper V.S."/>
            <person name="Mustapha M."/>
        </authorList>
    </citation>
    <scope>NUCLEOTIDE SEQUENCE [LARGE SCALE GENOMIC DNA]</scope>
    <source>
        <strain evidence="1 2">CB00171</strain>
    </source>
</reference>
<name>A0ABS1AEA9_9ENTR</name>
<proteinExistence type="predicted"/>
<gene>
    <name evidence="1" type="ORF">I6M80_25065</name>
</gene>